<feature type="domain" description="ATP-cone" evidence="4">
    <location>
        <begin position="8"/>
        <end position="101"/>
    </location>
</feature>
<dbReference type="AlphaFoldDB" id="A0A2M6XAG9"/>
<organism evidence="5 6">
    <name type="scientific">Candidatus Shapirobacteria bacterium CG09_land_8_20_14_0_10_49_15</name>
    <dbReference type="NCBI Taxonomy" id="1974482"/>
    <lineage>
        <taxon>Bacteria</taxon>
        <taxon>Candidatus Shapironibacteriota</taxon>
    </lineage>
</organism>
<dbReference type="Pfam" id="PF13597">
    <property type="entry name" value="NRDD"/>
    <property type="match status" value="1"/>
</dbReference>
<evidence type="ECO:0000256" key="1">
    <source>
        <dbReference type="ARBA" id="ARBA00022741"/>
    </source>
</evidence>
<keyword evidence="5" id="KW-0560">Oxidoreductase</keyword>
<dbReference type="SUPFAM" id="SSF51998">
    <property type="entry name" value="PFL-like glycyl radical enzymes"/>
    <property type="match status" value="1"/>
</dbReference>
<dbReference type="GO" id="GO:0031250">
    <property type="term" value="C:anaerobic ribonucleoside-triphosphate reductase complex"/>
    <property type="evidence" value="ECO:0007669"/>
    <property type="project" value="TreeGrafter"/>
</dbReference>
<evidence type="ECO:0000313" key="6">
    <source>
        <dbReference type="Proteomes" id="UP000231214"/>
    </source>
</evidence>
<dbReference type="GO" id="GO:0009265">
    <property type="term" value="P:2'-deoxyribonucleotide biosynthetic process"/>
    <property type="evidence" value="ECO:0007669"/>
    <property type="project" value="TreeGrafter"/>
</dbReference>
<dbReference type="CDD" id="cd01675">
    <property type="entry name" value="RNR_III"/>
    <property type="match status" value="1"/>
</dbReference>
<protein>
    <submittedName>
        <fullName evidence="5">Ribonucleoside triphosphate reductase</fullName>
        <ecNumber evidence="5">1.17.4.2</ecNumber>
    </submittedName>
</protein>
<name>A0A2M6XAG9_9BACT</name>
<dbReference type="GO" id="GO:0004748">
    <property type="term" value="F:ribonucleoside-diphosphate reductase activity, thioredoxin disulfide as acceptor"/>
    <property type="evidence" value="ECO:0007669"/>
    <property type="project" value="TreeGrafter"/>
</dbReference>
<dbReference type="GO" id="GO:0006260">
    <property type="term" value="P:DNA replication"/>
    <property type="evidence" value="ECO:0007669"/>
    <property type="project" value="InterPro"/>
</dbReference>
<dbReference type="GO" id="GO:0005524">
    <property type="term" value="F:ATP binding"/>
    <property type="evidence" value="ECO:0007669"/>
    <property type="project" value="UniProtKB-UniRule"/>
</dbReference>
<accession>A0A2M6XAG9</accession>
<gene>
    <name evidence="5" type="ORF">COT66_02270</name>
</gene>
<keyword evidence="2 3" id="KW-0067">ATP-binding</keyword>
<sequence length="703" mass="79761">MVTKLTIKKIKKRDGRIVVFDQRKITSAIWKAAEAVGGKDRQRAQYLSDKVAAILESRFNNHRIATVEQVQDVVERVLMRHGHYTTAKAYILYRDLHNKIRDVKSLVDSDELVGNYIDGSDWRIKENSNMAYSLQGLNNHVASEISKTYWLNKFYPKEARHAHVSGDLHIHDLSLLAPYCVGWDLYDLLVKGFRGVAGKIACSPARHLRTALSQLANFLYTLQGESAGANAVSSFDTLLAPFVWADKLAYNEVKQCLQEFVFGMNVPTRVGFQTPFSNITLDLTPHPNLADQAAIIGGEPASKKYGDFRKEMEMINQAFAEVMLAGDAEGRVFTFPIPTYNITRDFDWDNPTLQPVWDMTAKYGIPYFSNFINSDMKPEDARSMCCRLRLDNRQLQKRGGGLFGSNPLTGSIGVVTINLGRIGYLAKNKKEYLDRLSKLMEIARNSLLTKRQVLERLSEHGLYPYSRFYLAMIKQRFGGYWKNHFNTIGILGMNESLLNFLKTNIGTVKGQAFAGEVLDFMRDRLGEFQKEDNELFNLEATPAEGTTYRFASLDKKFYPKIIVANEEQLQKNGAKPYYTNSTQLPVNYTDDIFAALNLQDKLQTKYTGGTVFHSFLGEAIPQGGYAKLLIKKIAENYHLPYYTLSPTFSVCQSHGYLRGEQPVCPECGASTEVFSRVVGYIRPVQQWNPGKQSEFEDRQTFKI</sequence>
<evidence type="ECO:0000256" key="2">
    <source>
        <dbReference type="ARBA" id="ARBA00022840"/>
    </source>
</evidence>
<dbReference type="NCBIfam" id="TIGR02487">
    <property type="entry name" value="NrdD"/>
    <property type="match status" value="1"/>
</dbReference>
<dbReference type="NCBIfam" id="NF006126">
    <property type="entry name" value="PRK08270.1"/>
    <property type="match status" value="1"/>
</dbReference>
<evidence type="ECO:0000256" key="3">
    <source>
        <dbReference type="PROSITE-ProRule" id="PRU00492"/>
    </source>
</evidence>
<dbReference type="EMBL" id="PEZK01000034">
    <property type="protein sequence ID" value="PIU02053.1"/>
    <property type="molecule type" value="Genomic_DNA"/>
</dbReference>
<keyword evidence="1 3" id="KW-0547">Nucleotide-binding</keyword>
<dbReference type="InterPro" id="IPR005144">
    <property type="entry name" value="ATP-cone_dom"/>
</dbReference>
<dbReference type="PANTHER" id="PTHR21075:SF0">
    <property type="entry name" value="ANAEROBIC RIBONUCLEOSIDE-TRIPHOSPHATE REDUCTASE"/>
    <property type="match status" value="1"/>
</dbReference>
<evidence type="ECO:0000259" key="4">
    <source>
        <dbReference type="PROSITE" id="PS51161"/>
    </source>
</evidence>
<dbReference type="InterPro" id="IPR012833">
    <property type="entry name" value="NrdD"/>
</dbReference>
<dbReference type="EC" id="1.17.4.2" evidence="5"/>
<dbReference type="GO" id="GO:0008998">
    <property type="term" value="F:ribonucleoside-triphosphate reductase (thioredoxin) activity"/>
    <property type="evidence" value="ECO:0007669"/>
    <property type="project" value="UniProtKB-EC"/>
</dbReference>
<dbReference type="Pfam" id="PF03477">
    <property type="entry name" value="ATP-cone"/>
    <property type="match status" value="1"/>
</dbReference>
<dbReference type="Gene3D" id="3.20.70.20">
    <property type="match status" value="1"/>
</dbReference>
<comment type="caution">
    <text evidence="5">The sequence shown here is derived from an EMBL/GenBank/DDBJ whole genome shotgun (WGS) entry which is preliminary data.</text>
</comment>
<dbReference type="PROSITE" id="PS51161">
    <property type="entry name" value="ATP_CONE"/>
    <property type="match status" value="1"/>
</dbReference>
<proteinExistence type="predicted"/>
<dbReference type="Proteomes" id="UP000231214">
    <property type="component" value="Unassembled WGS sequence"/>
</dbReference>
<evidence type="ECO:0000313" key="5">
    <source>
        <dbReference type="EMBL" id="PIU02053.1"/>
    </source>
</evidence>
<reference evidence="6" key="1">
    <citation type="submission" date="2017-09" db="EMBL/GenBank/DDBJ databases">
        <title>Depth-based differentiation of microbial function through sediment-hosted aquifers and enrichment of novel symbionts in the deep terrestrial subsurface.</title>
        <authorList>
            <person name="Probst A.J."/>
            <person name="Ladd B."/>
            <person name="Jarett J.K."/>
            <person name="Geller-Mcgrath D.E."/>
            <person name="Sieber C.M.K."/>
            <person name="Emerson J.B."/>
            <person name="Anantharaman K."/>
            <person name="Thomas B.C."/>
            <person name="Malmstrom R."/>
            <person name="Stieglmeier M."/>
            <person name="Klingl A."/>
            <person name="Woyke T."/>
            <person name="Ryan C.M."/>
            <person name="Banfield J.F."/>
        </authorList>
    </citation>
    <scope>NUCLEOTIDE SEQUENCE [LARGE SCALE GENOMIC DNA]</scope>
</reference>
<dbReference type="PANTHER" id="PTHR21075">
    <property type="entry name" value="ANAEROBIC RIBONUCLEOSIDE-TRIPHOSPHATE REDUCTASE"/>
    <property type="match status" value="1"/>
</dbReference>